<organism evidence="2 3">
    <name type="scientific">Anaeromyxobacter paludicola</name>
    <dbReference type="NCBI Taxonomy" id="2918171"/>
    <lineage>
        <taxon>Bacteria</taxon>
        <taxon>Pseudomonadati</taxon>
        <taxon>Myxococcota</taxon>
        <taxon>Myxococcia</taxon>
        <taxon>Myxococcales</taxon>
        <taxon>Cystobacterineae</taxon>
        <taxon>Anaeromyxobacteraceae</taxon>
        <taxon>Anaeromyxobacter</taxon>
    </lineage>
</organism>
<dbReference type="SUPFAM" id="SSF56925">
    <property type="entry name" value="OMPA-like"/>
    <property type="match status" value="1"/>
</dbReference>
<feature type="chain" id="PRO_5045353111" description="Outer membrane protein beta-barrel domain-containing protein" evidence="1">
    <location>
        <begin position="27"/>
        <end position="241"/>
    </location>
</feature>
<keyword evidence="1" id="KW-0732">Signal</keyword>
<feature type="signal peptide" evidence="1">
    <location>
        <begin position="1"/>
        <end position="26"/>
    </location>
</feature>
<dbReference type="RefSeq" id="WP_248345875.1">
    <property type="nucleotide sequence ID" value="NZ_AP025592.1"/>
</dbReference>
<name>A0ABN6N682_9BACT</name>
<dbReference type="NCBIfam" id="TIGR04565">
    <property type="entry name" value="OMP_myx_plus"/>
    <property type="match status" value="1"/>
</dbReference>
<evidence type="ECO:0000313" key="3">
    <source>
        <dbReference type="Proteomes" id="UP001162734"/>
    </source>
</evidence>
<sequence length="241" mass="25195">MTARLRPIALLAAALALAPAAARASAADAFENRIPPVAGQLYGKAGRFELSPIAQVSLNDAFFSKYLFGLRGGYHFSELLGLSASFATGPSVATGSTNVCRSNAGCRSATDAELFQVPGHVNWLAGLELEVSPIYGKLNLFAEQVIHFDFSLLAGGDVVAYRRVLDATAAGTAAAAGATPPTDSAMGGHLGLGARVFLGRSVALRLELKDYLYRIPLAGRTDTQSQLLTELGLSFFFGGGR</sequence>
<evidence type="ECO:0000313" key="2">
    <source>
        <dbReference type="EMBL" id="BDG08687.1"/>
    </source>
</evidence>
<dbReference type="InterPro" id="IPR011250">
    <property type="entry name" value="OMP/PagP_B-barrel"/>
</dbReference>
<protein>
    <recommendedName>
        <fullName evidence="4">Outer membrane protein beta-barrel domain-containing protein</fullName>
    </recommendedName>
</protein>
<dbReference type="InterPro" id="IPR030820">
    <property type="entry name" value="OMP_myx_plus_Proteobacteria"/>
</dbReference>
<reference evidence="3" key="1">
    <citation type="journal article" date="2022" name="Int. J. Syst. Evol. Microbiol.">
        <title>Anaeromyxobacter oryzae sp. nov., Anaeromyxobacter diazotrophicus sp. nov. and Anaeromyxobacter paludicola sp. nov., isolated from paddy soils.</title>
        <authorList>
            <person name="Itoh H."/>
            <person name="Xu Z."/>
            <person name="Mise K."/>
            <person name="Masuda Y."/>
            <person name="Ushijima N."/>
            <person name="Hayakawa C."/>
            <person name="Shiratori Y."/>
            <person name="Senoo K."/>
        </authorList>
    </citation>
    <scope>NUCLEOTIDE SEQUENCE [LARGE SCALE GENOMIC DNA]</scope>
    <source>
        <strain evidence="3">Red630</strain>
    </source>
</reference>
<gene>
    <name evidence="2" type="ORF">AMPC_18000</name>
</gene>
<proteinExistence type="predicted"/>
<accession>A0ABN6N682</accession>
<dbReference type="EMBL" id="AP025592">
    <property type="protein sequence ID" value="BDG08687.1"/>
    <property type="molecule type" value="Genomic_DNA"/>
</dbReference>
<dbReference type="Proteomes" id="UP001162734">
    <property type="component" value="Chromosome"/>
</dbReference>
<evidence type="ECO:0008006" key="4">
    <source>
        <dbReference type="Google" id="ProtNLM"/>
    </source>
</evidence>
<evidence type="ECO:0000256" key="1">
    <source>
        <dbReference type="SAM" id="SignalP"/>
    </source>
</evidence>
<keyword evidence="3" id="KW-1185">Reference proteome</keyword>